<feature type="compositionally biased region" description="Polar residues" evidence="1">
    <location>
        <begin position="565"/>
        <end position="588"/>
    </location>
</feature>
<reference evidence="2" key="1">
    <citation type="submission" date="2020-06" db="EMBL/GenBank/DDBJ databases">
        <authorList>
            <consortium name="Plant Systems Biology data submission"/>
        </authorList>
    </citation>
    <scope>NUCLEOTIDE SEQUENCE</scope>
    <source>
        <strain evidence="2">D6</strain>
    </source>
</reference>
<dbReference type="EMBL" id="CAICTM010001117">
    <property type="protein sequence ID" value="CAB9520603.1"/>
    <property type="molecule type" value="Genomic_DNA"/>
</dbReference>
<evidence type="ECO:0000256" key="1">
    <source>
        <dbReference type="SAM" id="MobiDB-lite"/>
    </source>
</evidence>
<protein>
    <submittedName>
        <fullName evidence="2">Uncharacterized protein</fullName>
    </submittedName>
</protein>
<feature type="compositionally biased region" description="Basic residues" evidence="1">
    <location>
        <begin position="339"/>
        <end position="348"/>
    </location>
</feature>
<proteinExistence type="predicted"/>
<feature type="region of interest" description="Disordered" evidence="1">
    <location>
        <begin position="296"/>
        <end position="352"/>
    </location>
</feature>
<feature type="region of interest" description="Disordered" evidence="1">
    <location>
        <begin position="119"/>
        <end position="153"/>
    </location>
</feature>
<accession>A0A9N8HRY7</accession>
<feature type="region of interest" description="Disordered" evidence="1">
    <location>
        <begin position="28"/>
        <end position="51"/>
    </location>
</feature>
<evidence type="ECO:0000313" key="2">
    <source>
        <dbReference type="EMBL" id="CAB9520603.1"/>
    </source>
</evidence>
<feature type="compositionally biased region" description="Basic residues" evidence="1">
    <location>
        <begin position="475"/>
        <end position="485"/>
    </location>
</feature>
<evidence type="ECO:0000313" key="3">
    <source>
        <dbReference type="Proteomes" id="UP001153069"/>
    </source>
</evidence>
<keyword evidence="3" id="KW-1185">Reference proteome</keyword>
<dbReference type="AlphaFoldDB" id="A0A9N8HRY7"/>
<gene>
    <name evidence="2" type="ORF">SEMRO_1119_G243180.1</name>
</gene>
<name>A0A9N8HRY7_9STRA</name>
<feature type="compositionally biased region" description="Acidic residues" evidence="1">
    <location>
        <begin position="127"/>
        <end position="147"/>
    </location>
</feature>
<feature type="compositionally biased region" description="Basic and acidic residues" evidence="1">
    <location>
        <begin position="458"/>
        <end position="467"/>
    </location>
</feature>
<dbReference type="Proteomes" id="UP001153069">
    <property type="component" value="Unassembled WGS sequence"/>
</dbReference>
<sequence length="598" mass="66737">MTSFHVSVPRLGGEKPLLTDYSRFKADIGSAKRGKESRPSQPPRHHRSTVGGCSNTVFCNHHGSVCGGGASICPNGNSSSVVCGPVGNRTSIHKLEEEMQRILVQVAFEQSGHDYTVTTTGTADLFNESDSDSSDSEDDEEDGEVEDMNMSLSYSRPVRTYGNQSMPMLGLQDFSPVLAPPSPTPRRLSNQFSLNLTTATTANAINTSSIPNLSAMNSQTNPNSIPTAKVENHTSAPALFYKHKNSNKSSSVPSLTDYMETFAEDQRRVKSRLHGTRCATEDLRQELYRMVLPPRRRQKTLPPRSKTWDEKLRPPKTHPFKPDTTIPTSTIPTTAQTQARRRSTIRKSKSVDPDAMMTSIPMRRRTISTTKQQTEMMDNSMPASMSMRRRSIAKQQQQNEMMDNSMPASLPMRRRSLSSTKQLQQKEMMDHSMTASLPIRRRSISSSKLQDEMMDGSTTKHQDRDDILQQLATRQNKRSTIRKSKSSIDDDASPNLPPPCMARRFRRHRKNNNSGNNLQHLHNSTGQILYDFHSDILGTTCNKNSTFNNNNETASRRAPIKYSKSFDSSRITNSGTSTSSPRTLNTTAAVAPKKKNSC</sequence>
<feature type="region of interest" description="Disordered" evidence="1">
    <location>
        <begin position="444"/>
        <end position="497"/>
    </location>
</feature>
<organism evidence="2 3">
    <name type="scientific">Seminavis robusta</name>
    <dbReference type="NCBI Taxonomy" id="568900"/>
    <lineage>
        <taxon>Eukaryota</taxon>
        <taxon>Sar</taxon>
        <taxon>Stramenopiles</taxon>
        <taxon>Ochrophyta</taxon>
        <taxon>Bacillariophyta</taxon>
        <taxon>Bacillariophyceae</taxon>
        <taxon>Bacillariophycidae</taxon>
        <taxon>Naviculales</taxon>
        <taxon>Naviculaceae</taxon>
        <taxon>Seminavis</taxon>
    </lineage>
</organism>
<feature type="region of interest" description="Disordered" evidence="1">
    <location>
        <begin position="546"/>
        <end position="598"/>
    </location>
</feature>
<comment type="caution">
    <text evidence="2">The sequence shown here is derived from an EMBL/GenBank/DDBJ whole genome shotgun (WGS) entry which is preliminary data.</text>
</comment>
<feature type="compositionally biased region" description="Low complexity" evidence="1">
    <location>
        <begin position="324"/>
        <end position="338"/>
    </location>
</feature>